<name>A0ABT8L1H3_9BACT</name>
<evidence type="ECO:0000256" key="4">
    <source>
        <dbReference type="ARBA" id="ARBA00023163"/>
    </source>
</evidence>
<evidence type="ECO:0000256" key="2">
    <source>
        <dbReference type="ARBA" id="ARBA00023015"/>
    </source>
</evidence>
<evidence type="ECO:0000313" key="7">
    <source>
        <dbReference type="Proteomes" id="UP001172083"/>
    </source>
</evidence>
<dbReference type="Pfam" id="PF04542">
    <property type="entry name" value="Sigma70_r2"/>
    <property type="match status" value="1"/>
</dbReference>
<dbReference type="SUPFAM" id="SSF88659">
    <property type="entry name" value="Sigma3 and sigma4 domains of RNA polymerase sigma factors"/>
    <property type="match status" value="1"/>
</dbReference>
<gene>
    <name evidence="6" type="ORF">QQ020_06045</name>
</gene>
<keyword evidence="4" id="KW-0804">Transcription</keyword>
<keyword evidence="2" id="KW-0805">Transcription regulation</keyword>
<evidence type="ECO:0000256" key="1">
    <source>
        <dbReference type="ARBA" id="ARBA00010641"/>
    </source>
</evidence>
<dbReference type="PANTHER" id="PTHR43133:SF46">
    <property type="entry name" value="RNA POLYMERASE SIGMA-70 FACTOR ECF SUBFAMILY"/>
    <property type="match status" value="1"/>
</dbReference>
<accession>A0ABT8L1H3</accession>
<feature type="domain" description="RNA polymerase sigma-70 region 2" evidence="5">
    <location>
        <begin position="61"/>
        <end position="124"/>
    </location>
</feature>
<dbReference type="InterPro" id="IPR039425">
    <property type="entry name" value="RNA_pol_sigma-70-like"/>
</dbReference>
<dbReference type="InterPro" id="IPR007627">
    <property type="entry name" value="RNA_pol_sigma70_r2"/>
</dbReference>
<dbReference type="Gene3D" id="1.10.1740.10">
    <property type="match status" value="1"/>
</dbReference>
<keyword evidence="7" id="KW-1185">Reference proteome</keyword>
<dbReference type="RefSeq" id="WP_346756930.1">
    <property type="nucleotide sequence ID" value="NZ_JAUJEB010000001.1"/>
</dbReference>
<evidence type="ECO:0000259" key="5">
    <source>
        <dbReference type="Pfam" id="PF04542"/>
    </source>
</evidence>
<dbReference type="InterPro" id="IPR013325">
    <property type="entry name" value="RNA_pol_sigma_r2"/>
</dbReference>
<keyword evidence="3" id="KW-0731">Sigma factor</keyword>
<protein>
    <submittedName>
        <fullName evidence="6">Sigma-70 family RNA polymerase sigma factor</fullName>
    </submittedName>
</protein>
<comment type="caution">
    <text evidence="6">The sequence shown here is derived from an EMBL/GenBank/DDBJ whole genome shotgun (WGS) entry which is preliminary data.</text>
</comment>
<organism evidence="6 7">
    <name type="scientific">Agaribacillus aureus</name>
    <dbReference type="NCBI Taxonomy" id="3051825"/>
    <lineage>
        <taxon>Bacteria</taxon>
        <taxon>Pseudomonadati</taxon>
        <taxon>Bacteroidota</taxon>
        <taxon>Cytophagia</taxon>
        <taxon>Cytophagales</taxon>
        <taxon>Splendidivirgaceae</taxon>
        <taxon>Agaribacillus</taxon>
    </lineage>
</organism>
<reference evidence="6" key="1">
    <citation type="submission" date="2023-06" db="EMBL/GenBank/DDBJ databases">
        <title>Genomic of Agaribacillus aureum.</title>
        <authorList>
            <person name="Wang G."/>
        </authorList>
    </citation>
    <scope>NUCLEOTIDE SEQUENCE</scope>
    <source>
        <strain evidence="6">BMA12</strain>
    </source>
</reference>
<dbReference type="PANTHER" id="PTHR43133">
    <property type="entry name" value="RNA POLYMERASE ECF-TYPE SIGMA FACTO"/>
    <property type="match status" value="1"/>
</dbReference>
<dbReference type="NCBIfam" id="TIGR02937">
    <property type="entry name" value="sigma70-ECF"/>
    <property type="match status" value="1"/>
</dbReference>
<comment type="similarity">
    <text evidence="1">Belongs to the sigma-70 factor family. ECF subfamily.</text>
</comment>
<dbReference type="SUPFAM" id="SSF88946">
    <property type="entry name" value="Sigma2 domain of RNA polymerase sigma factors"/>
    <property type="match status" value="1"/>
</dbReference>
<evidence type="ECO:0000313" key="6">
    <source>
        <dbReference type="EMBL" id="MDN5211600.1"/>
    </source>
</evidence>
<evidence type="ECO:0000256" key="3">
    <source>
        <dbReference type="ARBA" id="ARBA00023082"/>
    </source>
</evidence>
<dbReference type="EMBL" id="JAUJEB010000001">
    <property type="protein sequence ID" value="MDN5211600.1"/>
    <property type="molecule type" value="Genomic_DNA"/>
</dbReference>
<sequence length="220" mass="26106">MQQIVNGKPDIVKSIDQKDSLFPKGDHDNKPVDNAENKLLTKIKQNENYIEQIYNDYKVPFVKWSTHYFNIQEDEALDAFQDAVIAFYKNVTLGKIDRIKYTIKTYLFTIGKNLIMNKLRYRKRYDKNFEDFDLMVPLESEIFDGIKHEAKVYIDQKMKELGEPCYSLLKLFYYNGYSFEAIAREIRSKNANVVKAQKSRCIASLRNLIKKKFKKENFYD</sequence>
<dbReference type="InterPro" id="IPR014284">
    <property type="entry name" value="RNA_pol_sigma-70_dom"/>
</dbReference>
<dbReference type="InterPro" id="IPR013324">
    <property type="entry name" value="RNA_pol_sigma_r3/r4-like"/>
</dbReference>
<proteinExistence type="inferred from homology"/>
<dbReference type="Proteomes" id="UP001172083">
    <property type="component" value="Unassembled WGS sequence"/>
</dbReference>